<evidence type="ECO:0000313" key="3">
    <source>
        <dbReference type="Proteomes" id="UP000515237"/>
    </source>
</evidence>
<dbReference type="PANTHER" id="PTHR43162">
    <property type="match status" value="1"/>
</dbReference>
<evidence type="ECO:0000259" key="1">
    <source>
        <dbReference type="Pfam" id="PF05368"/>
    </source>
</evidence>
<gene>
    <name evidence="2" type="ORF">HUW51_08980</name>
</gene>
<feature type="domain" description="NmrA-like" evidence="1">
    <location>
        <begin position="2"/>
        <end position="262"/>
    </location>
</feature>
<dbReference type="Gene3D" id="3.90.25.10">
    <property type="entry name" value="UDP-galactose 4-epimerase, domain 1"/>
    <property type="match status" value="1"/>
</dbReference>
<dbReference type="SUPFAM" id="SSF51735">
    <property type="entry name" value="NAD(P)-binding Rossmann-fold domains"/>
    <property type="match status" value="1"/>
</dbReference>
<organism evidence="2 3">
    <name type="scientific">Adhaeribacter swui</name>
    <dbReference type="NCBI Taxonomy" id="2086471"/>
    <lineage>
        <taxon>Bacteria</taxon>
        <taxon>Pseudomonadati</taxon>
        <taxon>Bacteroidota</taxon>
        <taxon>Cytophagia</taxon>
        <taxon>Cytophagales</taxon>
        <taxon>Hymenobacteraceae</taxon>
        <taxon>Adhaeribacter</taxon>
    </lineage>
</organism>
<dbReference type="InterPro" id="IPR008030">
    <property type="entry name" value="NmrA-like"/>
</dbReference>
<dbReference type="Gene3D" id="3.40.50.720">
    <property type="entry name" value="NAD(P)-binding Rossmann-like Domain"/>
    <property type="match status" value="1"/>
</dbReference>
<proteinExistence type="predicted"/>
<dbReference type="KEGG" id="aswu:HUW51_08980"/>
<dbReference type="PANTHER" id="PTHR43162:SF1">
    <property type="entry name" value="PRESTALK A DIFFERENTIATION PROTEIN A"/>
    <property type="match status" value="1"/>
</dbReference>
<sequence length="301" mass="32631">MNIVITGSLGNIGKPLTQALVAQGHAVTVISSKPERQPHIEALGAQSAIGTMQDVAFLTATFTGADVVYLIETWEGIGSLLDQNVDFAAGMRQIGLNYKQAVEQSGVKKVVHLSSVGAHSATGYGSLAVHYEVEQILQQLPEEVAIKFMRPVGFYTNLYRSLATIKAQGAIISNYGGNKKEPWVSPLDIAQVIAAEMEKPFVGRTVHYIASDEISPNKIAQVLGEAIGQPDLQWLVIPDEQLLSGMLSAGVNAKIAHGIVEMQASQRSGLLFEDYYRHQPALGKVKFAEFAREFAQAYHEK</sequence>
<dbReference type="InterPro" id="IPR036291">
    <property type="entry name" value="NAD(P)-bd_dom_sf"/>
</dbReference>
<keyword evidence="3" id="KW-1185">Reference proteome</keyword>
<dbReference type="InterPro" id="IPR051604">
    <property type="entry name" value="Ergot_Alk_Oxidoreductase"/>
</dbReference>
<dbReference type="Pfam" id="PF05368">
    <property type="entry name" value="NmrA"/>
    <property type="match status" value="1"/>
</dbReference>
<evidence type="ECO:0000313" key="2">
    <source>
        <dbReference type="EMBL" id="QNF32859.1"/>
    </source>
</evidence>
<name>A0A7G7G6S5_9BACT</name>
<dbReference type="RefSeq" id="WP_185273638.1">
    <property type="nucleotide sequence ID" value="NZ_CP055156.1"/>
</dbReference>
<dbReference type="EMBL" id="CP055156">
    <property type="protein sequence ID" value="QNF32859.1"/>
    <property type="molecule type" value="Genomic_DNA"/>
</dbReference>
<dbReference type="Proteomes" id="UP000515237">
    <property type="component" value="Chromosome"/>
</dbReference>
<reference evidence="2 3" key="1">
    <citation type="journal article" date="2018" name="Int. J. Syst. Evol. Microbiol.">
        <title>Adhaeribacter swui sp. nov., isolated from wet mud.</title>
        <authorList>
            <person name="Kim D.U."/>
            <person name="Kim K.W."/>
            <person name="Kang M.S."/>
            <person name="Kim J.Y."/>
            <person name="Jang J.H."/>
            <person name="Kim M.K."/>
        </authorList>
    </citation>
    <scope>NUCLEOTIDE SEQUENCE [LARGE SCALE GENOMIC DNA]</scope>
    <source>
        <strain evidence="2 3">KCTC 52873</strain>
    </source>
</reference>
<protein>
    <submittedName>
        <fullName evidence="2">NAD(P)H-binding protein</fullName>
    </submittedName>
</protein>
<accession>A0A7G7G6S5</accession>
<dbReference type="AlphaFoldDB" id="A0A7G7G6S5"/>